<dbReference type="Pfam" id="PF09731">
    <property type="entry name" value="Mitofilin"/>
    <property type="match status" value="1"/>
</dbReference>
<evidence type="ECO:0000256" key="4">
    <source>
        <dbReference type="ARBA" id="ARBA00023136"/>
    </source>
</evidence>
<dbReference type="AlphaFoldDB" id="A0AAE4B4L7"/>
<dbReference type="Gene3D" id="1.10.287.1490">
    <property type="match status" value="1"/>
</dbReference>
<organism evidence="8 9">
    <name type="scientific">Marimonas arenosa</name>
    <dbReference type="NCBI Taxonomy" id="1795305"/>
    <lineage>
        <taxon>Bacteria</taxon>
        <taxon>Pseudomonadati</taxon>
        <taxon>Pseudomonadota</taxon>
        <taxon>Alphaproteobacteria</taxon>
        <taxon>Rhodobacterales</taxon>
        <taxon>Paracoccaceae</taxon>
        <taxon>Marimonas</taxon>
    </lineage>
</organism>
<dbReference type="Proteomes" id="UP001226762">
    <property type="component" value="Unassembled WGS sequence"/>
</dbReference>
<evidence type="ECO:0000256" key="1">
    <source>
        <dbReference type="ARBA" id="ARBA00004370"/>
    </source>
</evidence>
<keyword evidence="2 7" id="KW-0812">Transmembrane</keyword>
<sequence length="442" mass="46389">MARKTKKAETSKPEAENPAESVETNGSDTATETPVTDTPGTEVEDAEIIEEIAPPEPEPSEEAPTVEPPEEEKKAPEVAEDDTAEGVAEETPDAAPDSEARSGPDTTDRADAPAPVPQPEQVVIRKGGFLPMLLGGAAAALIGFGAARYVLPEGWPWPGARDDAFEQAVAARLDAQDTAVAEVRAAIPVLPDLSPLETRIAEFEQALQDALTAVQSASARLDTLEAQLTELEKRPMTEAVSPAAVQAYENELKALQQAVAAQRAEIEKLAAEAAQKEANAEVTAQEAMLRAALNRIQTALDAGTGFADAVDTLRAANVALPDVLVQTADAGVFTRAELADRFPAAARAALSVARQQESGGGLGRFLANQLGARSLEPREGDDADAVLSRAEAAVRDGRITDALAELDALPEPARAEMADWLSRARNRLDALAAAETLAAQLN</sequence>
<reference evidence="8" key="1">
    <citation type="submission" date="2022-07" db="EMBL/GenBank/DDBJ databases">
        <authorList>
            <person name="Otstavnykh N."/>
            <person name="Isaeva M."/>
            <person name="Bystritskaya E."/>
        </authorList>
    </citation>
    <scope>NUCLEOTIDE SEQUENCE</scope>
    <source>
        <strain evidence="8">KCTC 52189</strain>
    </source>
</reference>
<keyword evidence="4 7" id="KW-0472">Membrane</keyword>
<comment type="caution">
    <text evidence="8">The sequence shown here is derived from an EMBL/GenBank/DDBJ whole genome shotgun (WGS) entry which is preliminary data.</text>
</comment>
<feature type="coiled-coil region" evidence="5">
    <location>
        <begin position="200"/>
        <end position="286"/>
    </location>
</feature>
<name>A0AAE4B4L7_9RHOB</name>
<keyword evidence="9" id="KW-1185">Reference proteome</keyword>
<feature type="compositionally biased region" description="Basic and acidic residues" evidence="6">
    <location>
        <begin position="98"/>
        <end position="111"/>
    </location>
</feature>
<comment type="subcellular location">
    <subcellularLocation>
        <location evidence="1">Membrane</location>
    </subcellularLocation>
</comment>
<dbReference type="RefSeq" id="WP_306735637.1">
    <property type="nucleotide sequence ID" value="NZ_JANHAX010000003.1"/>
</dbReference>
<feature type="compositionally biased region" description="Acidic residues" evidence="6">
    <location>
        <begin position="78"/>
        <end position="92"/>
    </location>
</feature>
<dbReference type="EMBL" id="JANHAX010000003">
    <property type="protein sequence ID" value="MDQ2090350.1"/>
    <property type="molecule type" value="Genomic_DNA"/>
</dbReference>
<evidence type="ECO:0000256" key="5">
    <source>
        <dbReference type="SAM" id="Coils"/>
    </source>
</evidence>
<feature type="transmembrane region" description="Helical" evidence="7">
    <location>
        <begin position="129"/>
        <end position="151"/>
    </location>
</feature>
<keyword evidence="3 7" id="KW-1133">Transmembrane helix</keyword>
<evidence type="ECO:0000256" key="2">
    <source>
        <dbReference type="ARBA" id="ARBA00022692"/>
    </source>
</evidence>
<proteinExistence type="predicted"/>
<reference evidence="8" key="2">
    <citation type="submission" date="2023-02" db="EMBL/GenBank/DDBJ databases">
        <title>'Rhodoalgimonas zhirmunskyi' gen. nov., isolated from a red alga.</title>
        <authorList>
            <person name="Nedashkovskaya O.I."/>
            <person name="Otstavnykh N.Y."/>
            <person name="Bystritskaya E.P."/>
            <person name="Balabanova L.A."/>
            <person name="Isaeva M.P."/>
        </authorList>
    </citation>
    <scope>NUCLEOTIDE SEQUENCE</scope>
    <source>
        <strain evidence="8">KCTC 52189</strain>
    </source>
</reference>
<accession>A0AAE4B4L7</accession>
<feature type="compositionally biased region" description="Polar residues" evidence="6">
    <location>
        <begin position="22"/>
        <end position="39"/>
    </location>
</feature>
<keyword evidence="5" id="KW-0175">Coiled coil</keyword>
<dbReference type="InterPro" id="IPR019133">
    <property type="entry name" value="MIC60"/>
</dbReference>
<evidence type="ECO:0000256" key="6">
    <source>
        <dbReference type="SAM" id="MobiDB-lite"/>
    </source>
</evidence>
<dbReference type="GO" id="GO:0016020">
    <property type="term" value="C:membrane"/>
    <property type="evidence" value="ECO:0007669"/>
    <property type="project" value="UniProtKB-SubCell"/>
</dbReference>
<evidence type="ECO:0000256" key="3">
    <source>
        <dbReference type="ARBA" id="ARBA00022989"/>
    </source>
</evidence>
<protein>
    <submittedName>
        <fullName evidence="8">Mitofilin family membrane protein</fullName>
    </submittedName>
</protein>
<feature type="region of interest" description="Disordered" evidence="6">
    <location>
        <begin position="1"/>
        <end position="120"/>
    </location>
</feature>
<evidence type="ECO:0000256" key="7">
    <source>
        <dbReference type="SAM" id="Phobius"/>
    </source>
</evidence>
<evidence type="ECO:0000313" key="8">
    <source>
        <dbReference type="EMBL" id="MDQ2090350.1"/>
    </source>
</evidence>
<evidence type="ECO:0000313" key="9">
    <source>
        <dbReference type="Proteomes" id="UP001226762"/>
    </source>
</evidence>
<gene>
    <name evidence="8" type="ORF">NO357_10620</name>
</gene>